<gene>
    <name evidence="2" type="ORF">C1O66_03665</name>
</gene>
<dbReference type="PANTHER" id="PTHR45856:SF24">
    <property type="entry name" value="FUNGAL LIPASE-LIKE DOMAIN-CONTAINING PROTEIN"/>
    <property type="match status" value="1"/>
</dbReference>
<dbReference type="InterPro" id="IPR002921">
    <property type="entry name" value="Fungal_lipase-type"/>
</dbReference>
<feature type="domain" description="Fungal lipase-type" evidence="1">
    <location>
        <begin position="82"/>
        <end position="213"/>
    </location>
</feature>
<evidence type="ECO:0000259" key="1">
    <source>
        <dbReference type="Pfam" id="PF01764"/>
    </source>
</evidence>
<dbReference type="OrthoDB" id="5522031at2"/>
<dbReference type="Gene3D" id="3.40.50.1820">
    <property type="entry name" value="alpha/beta hydrolase"/>
    <property type="match status" value="1"/>
</dbReference>
<dbReference type="Proteomes" id="UP000235916">
    <property type="component" value="Unassembled WGS sequence"/>
</dbReference>
<name>A0A2N8KTE2_9BURK</name>
<keyword evidence="3" id="KW-1185">Reference proteome</keyword>
<dbReference type="GO" id="GO:0006629">
    <property type="term" value="P:lipid metabolic process"/>
    <property type="evidence" value="ECO:0007669"/>
    <property type="project" value="InterPro"/>
</dbReference>
<dbReference type="InterPro" id="IPR029058">
    <property type="entry name" value="AB_hydrolase_fold"/>
</dbReference>
<dbReference type="EMBL" id="POSP01000003">
    <property type="protein sequence ID" value="PND36727.1"/>
    <property type="molecule type" value="Genomic_DNA"/>
</dbReference>
<evidence type="ECO:0000313" key="2">
    <source>
        <dbReference type="EMBL" id="PND36727.1"/>
    </source>
</evidence>
<evidence type="ECO:0000313" key="3">
    <source>
        <dbReference type="Proteomes" id="UP000235916"/>
    </source>
</evidence>
<proteinExistence type="predicted"/>
<sequence>MTQTLSPQQAAAIASGVYKLQHTTLEELAANQQDLGCEGFFQTRGAGYLKGYSGALRWKQLSGFGYVAEGEPGTPFEAHVLVATRGTLGAKTGPDWISNYNIGIQLGPSGLPVHAGFHEIWKTFSRKLLEFLDGRRPRHVHCVGHSLGGALASLNADSLTDRHVAPVSLYTFGAPRVGDGVFARSLTRRLQADSAPRVYRVYHASDPVPMIPLFPFWHMPFGRAGLQISNSISGLINADAHSMADSYIKGVGANKSWADLEGDAMAYGSEAAQVKSWLETAAQGKGSFLMGSAHLLTMISRALVWLMKQAGKLMLHAVGGALVAGATVLDQLAWGLSQGAALSKELGVHIKALISAIWAFLGRKAMQMAELTVAFLRWVLGLLYSSVRAVAQRAMAFLE</sequence>
<reference evidence="2 3" key="1">
    <citation type="submission" date="2018-01" db="EMBL/GenBank/DDBJ databases">
        <title>Draft genome sequence of Paucibacter aquatile CR182 isolated from freshwater of the Nakdong River.</title>
        <authorList>
            <person name="Choi A."/>
            <person name="Chung E.J."/>
        </authorList>
    </citation>
    <scope>NUCLEOTIDE SEQUENCE [LARGE SCALE GENOMIC DNA]</scope>
    <source>
        <strain evidence="2 3">CR182</strain>
    </source>
</reference>
<dbReference type="AlphaFoldDB" id="A0A2N8KTE2"/>
<protein>
    <submittedName>
        <fullName evidence="2">Lipase</fullName>
    </submittedName>
</protein>
<accession>A0A2N8KTE2</accession>
<dbReference type="SUPFAM" id="SSF53474">
    <property type="entry name" value="alpha/beta-Hydrolases"/>
    <property type="match status" value="1"/>
</dbReference>
<dbReference type="CDD" id="cd00519">
    <property type="entry name" value="Lipase_3"/>
    <property type="match status" value="1"/>
</dbReference>
<comment type="caution">
    <text evidence="2">The sequence shown here is derived from an EMBL/GenBank/DDBJ whole genome shotgun (WGS) entry which is preliminary data.</text>
</comment>
<dbReference type="InterPro" id="IPR051218">
    <property type="entry name" value="Sec_MonoDiacylglyc_Lipase"/>
</dbReference>
<dbReference type="Pfam" id="PF01764">
    <property type="entry name" value="Lipase_3"/>
    <property type="match status" value="1"/>
</dbReference>
<dbReference type="PANTHER" id="PTHR45856">
    <property type="entry name" value="ALPHA/BETA-HYDROLASES SUPERFAMILY PROTEIN"/>
    <property type="match status" value="1"/>
</dbReference>
<organism evidence="2 3">
    <name type="scientific">Kinneretia aquatilis</name>
    <dbReference type="NCBI Taxonomy" id="2070761"/>
    <lineage>
        <taxon>Bacteria</taxon>
        <taxon>Pseudomonadati</taxon>
        <taxon>Pseudomonadota</taxon>
        <taxon>Betaproteobacteria</taxon>
        <taxon>Burkholderiales</taxon>
        <taxon>Sphaerotilaceae</taxon>
        <taxon>Roseateles</taxon>
    </lineage>
</organism>
<dbReference type="RefSeq" id="WP_102766650.1">
    <property type="nucleotide sequence ID" value="NZ_POSP01000003.1"/>
</dbReference>